<dbReference type="PANTHER" id="PTHR35333">
    <property type="entry name" value="BETA-LACTAMASE"/>
    <property type="match status" value="1"/>
</dbReference>
<name>A0ABT4RPY9_9ACTN</name>
<keyword evidence="3" id="KW-1185">Reference proteome</keyword>
<dbReference type="SUPFAM" id="SSF56601">
    <property type="entry name" value="beta-lactamase/transpeptidase-like"/>
    <property type="match status" value="1"/>
</dbReference>
<dbReference type="EMBL" id="JAPCID010000042">
    <property type="protein sequence ID" value="MDA0140629.1"/>
    <property type="molecule type" value="Genomic_DNA"/>
</dbReference>
<sequence length="233" mass="25339">MLVELAASAALLASPNVEAARDYAASRPGTVAFAVRTPTTFEGVEADRVFPSASVLKAMLLVAYTRSARDRPLRADEKRLLDPMVRRSHNAATNVIFSRVGTGGLARLAKTAGMARFTPVSPIWGNSRITARDQTRFFLRIDALLPARHRAYGLRLLRTVVPSQRWGVGRLALPDWRVYFKGGWGSGTGAVDHQVALLVRGEERIAIAVLTADNGSHAAGKQTLEGVFRRLLP</sequence>
<dbReference type="InterPro" id="IPR045155">
    <property type="entry name" value="Beta-lactam_cat"/>
</dbReference>
<dbReference type="PANTHER" id="PTHR35333:SF3">
    <property type="entry name" value="BETA-LACTAMASE-TYPE TRANSPEPTIDASE FOLD CONTAINING PROTEIN"/>
    <property type="match status" value="1"/>
</dbReference>
<reference evidence="2" key="1">
    <citation type="submission" date="2022-10" db="EMBL/GenBank/DDBJ databases">
        <title>The WGS of Solirubrobacter sp. CPCC 204708.</title>
        <authorList>
            <person name="Jiang Z."/>
        </authorList>
    </citation>
    <scope>NUCLEOTIDE SEQUENCE</scope>
    <source>
        <strain evidence="2">CPCC 204708</strain>
    </source>
</reference>
<organism evidence="2 3">
    <name type="scientific">Solirubrobacter deserti</name>
    <dbReference type="NCBI Taxonomy" id="2282478"/>
    <lineage>
        <taxon>Bacteria</taxon>
        <taxon>Bacillati</taxon>
        <taxon>Actinomycetota</taxon>
        <taxon>Thermoleophilia</taxon>
        <taxon>Solirubrobacterales</taxon>
        <taxon>Solirubrobacteraceae</taxon>
        <taxon>Solirubrobacter</taxon>
    </lineage>
</organism>
<comment type="caution">
    <text evidence="2">The sequence shown here is derived from an EMBL/GenBank/DDBJ whole genome shotgun (WGS) entry which is preliminary data.</text>
</comment>
<dbReference type="Proteomes" id="UP001147700">
    <property type="component" value="Unassembled WGS sequence"/>
</dbReference>
<dbReference type="Gene3D" id="3.40.710.10">
    <property type="entry name" value="DD-peptidase/beta-lactamase superfamily"/>
    <property type="match status" value="1"/>
</dbReference>
<evidence type="ECO:0000313" key="3">
    <source>
        <dbReference type="Proteomes" id="UP001147700"/>
    </source>
</evidence>
<feature type="domain" description="Beta-lactamase class A catalytic" evidence="1">
    <location>
        <begin position="79"/>
        <end position="211"/>
    </location>
</feature>
<protein>
    <submittedName>
        <fullName evidence="2">Class A beta-lactamase-related serine hydrolase</fullName>
    </submittedName>
</protein>
<dbReference type="GO" id="GO:0016787">
    <property type="term" value="F:hydrolase activity"/>
    <property type="evidence" value="ECO:0007669"/>
    <property type="project" value="UniProtKB-KW"/>
</dbReference>
<accession>A0ABT4RPY9</accession>
<proteinExistence type="predicted"/>
<dbReference type="RefSeq" id="WP_202955895.1">
    <property type="nucleotide sequence ID" value="NZ_JAPCID010000042.1"/>
</dbReference>
<gene>
    <name evidence="2" type="ORF">OJ962_24240</name>
</gene>
<evidence type="ECO:0000259" key="1">
    <source>
        <dbReference type="Pfam" id="PF13354"/>
    </source>
</evidence>
<dbReference type="Pfam" id="PF13354">
    <property type="entry name" value="Beta-lactamase2"/>
    <property type="match status" value="1"/>
</dbReference>
<evidence type="ECO:0000313" key="2">
    <source>
        <dbReference type="EMBL" id="MDA0140629.1"/>
    </source>
</evidence>
<keyword evidence="2" id="KW-0378">Hydrolase</keyword>
<dbReference type="InterPro" id="IPR000871">
    <property type="entry name" value="Beta-lactam_class-A"/>
</dbReference>
<dbReference type="InterPro" id="IPR012338">
    <property type="entry name" value="Beta-lactam/transpept-like"/>
</dbReference>